<feature type="region of interest" description="Disordered" evidence="5">
    <location>
        <begin position="1089"/>
        <end position="1148"/>
    </location>
</feature>
<dbReference type="EMBL" id="LSMT01000126">
    <property type="protein sequence ID" value="PFX26448.1"/>
    <property type="molecule type" value="Genomic_DNA"/>
</dbReference>
<feature type="compositionally biased region" description="Basic and acidic residues" evidence="5">
    <location>
        <begin position="1099"/>
        <end position="1115"/>
    </location>
</feature>
<evidence type="ECO:0000256" key="4">
    <source>
        <dbReference type="SAM" id="Coils"/>
    </source>
</evidence>
<feature type="repeat" description="TPR" evidence="3">
    <location>
        <begin position="921"/>
        <end position="954"/>
    </location>
</feature>
<feature type="repeat" description="TPR" evidence="3">
    <location>
        <begin position="837"/>
        <end position="870"/>
    </location>
</feature>
<dbReference type="PANTHER" id="PTHR23080:SF63">
    <property type="entry name" value="TICK TRANSPOSON"/>
    <property type="match status" value="1"/>
</dbReference>
<evidence type="ECO:0000259" key="6">
    <source>
        <dbReference type="Pfam" id="PF13359"/>
    </source>
</evidence>
<feature type="coiled-coil region" evidence="4">
    <location>
        <begin position="232"/>
        <end position="266"/>
    </location>
</feature>
<comment type="cofactor">
    <cofactor evidence="1">
        <name>a divalent metal cation</name>
        <dbReference type="ChEBI" id="CHEBI:60240"/>
    </cofactor>
</comment>
<keyword evidence="2" id="KW-0479">Metal-binding</keyword>
<dbReference type="Pfam" id="PF13359">
    <property type="entry name" value="DDE_Tnp_4"/>
    <property type="match status" value="1"/>
</dbReference>
<dbReference type="SUPFAM" id="SSF52540">
    <property type="entry name" value="P-loop containing nucleoside triphosphate hydrolases"/>
    <property type="match status" value="1"/>
</dbReference>
<evidence type="ECO:0000313" key="8">
    <source>
        <dbReference type="EMBL" id="PFX26448.1"/>
    </source>
</evidence>
<evidence type="ECO:0000256" key="1">
    <source>
        <dbReference type="ARBA" id="ARBA00001968"/>
    </source>
</evidence>
<dbReference type="InterPro" id="IPR027417">
    <property type="entry name" value="P-loop_NTPase"/>
</dbReference>
<gene>
    <name evidence="8" type="ORF">AWC38_SpisGene8880</name>
</gene>
<dbReference type="PANTHER" id="PTHR23080">
    <property type="entry name" value="THAP DOMAIN PROTEIN"/>
    <property type="match status" value="1"/>
</dbReference>
<name>A0A2B4SCZ2_STYPI</name>
<keyword evidence="9" id="KW-1185">Reference proteome</keyword>
<dbReference type="SMART" id="SM00028">
    <property type="entry name" value="TPR"/>
    <property type="match status" value="6"/>
</dbReference>
<feature type="repeat" description="TPR" evidence="3">
    <location>
        <begin position="963"/>
        <end position="996"/>
    </location>
</feature>
<dbReference type="Pfam" id="PF13613">
    <property type="entry name" value="HTH_Tnp_4"/>
    <property type="match status" value="1"/>
</dbReference>
<protein>
    <submittedName>
        <fullName evidence="8">Kinesin light chain</fullName>
    </submittedName>
</protein>
<feature type="domain" description="Transposase Helix-turn-helix" evidence="7">
    <location>
        <begin position="1229"/>
        <end position="1279"/>
    </location>
</feature>
<sequence length="1491" mass="169024">MPCQAETVRSLAVDRVGGPKELEFGNCQKQTTRNIANGTNLGSENSRKLGPVTRYRSFGGPHMACVTKYSTEQLNYYRICYITTDVLADGLRAVFKQEWDNRYKSTKGEWKDQPKNGLDFYNGESSRNQRRNSRLLATMIHGNTAEWDCTMLFYAILFSDCIYSLSTAVHSNVHDLKHFRNEQFAHMPRGQITDVEFQNAISKVQTAFQALGLSTLQIQGLRNQKSFPTDELKKVLTKIDDLKMELKEIEEQRQILEDQLQSDISSFCSLPPKPSHDLANRDREVVQITRKLKWLKNTNESRLTYLYISGNPGSGKSQLAGLVARRYYDEAQKVPGLPSFVMTVNAESPPSLLESYVSFARHLKCPEYAITNILYCRDLNTEEKIVNLKTLITPKLALFSSSLLVFDNVTRMSPMHAHFPGNECWVRGQVLITTQDTASIPFTSSFIEHVSISEGLEPRDACSLLANLSGFSDDKMERAVAQALDYQPLALASAATYLRQVRQNKTTAKFGWNDYLEKLNKGQRRVTEAILAETNPGYQKSMTTAISLAVETMTASDKVLNRVFTFLSLCATQPVHQDLVIDYLLAADNEMEAREVLSLRIQRCSLLLLDEEESGVYIRAHNAVHEVTNALMNELPEEKSLEAVSGALRSFNKFINDGSLVNSDDPDSIASSNQVVPHLKSFILKVENLFCAEKLPKVLTKEDIFKVQGLPGMFGNLGQVAQKHLDFCTAKKYFHLALEITKCDKRFRGVDAAIANFYMGTIHQDLGDFHQSKKYFECELSIRLKKQGRRHVDIAATYGNLGNIHLGLGELEIAKSYYDRALVIIHDMGEHEHVHVATTYNNLGDVHRELGHPKQAREYYNHALRIRLKQLGPNHIHVAATYGSLGSISRQLGNLEQAKEYYDHALAIRTIKLGPEHVDVATTYNNLGIIHLLSDSLEQARDYFDLALAINLKKLGPEHVHVAATYNNLGNVHAELGDLEKAQEYYDLALIIGQKLVDEDQLKDEVVTNKGEFEEELTTERREKWIKAISRDDTESKGVLNSERVCGKHFVSGKPAPSWHKHDVDWVPTLQLGKRNYRPTLDHVANAERAERAKKRKQLAVERQEREAAEKRQKLVESSLRAAQIDFSQPSTSTEEEGNRNEGNEEAFSSDMSAIAVREGEQIEPETVKDAECQTTEFDYMFQTSKYQAPNKDFFDTDDKVRFYTGLPSMEVLMVVFEHVSSHVTRQTQSLNRFQEFIIVLMKLRLNAPLQDLAYRFVVSLSTISRIFSHWIVAMDTRLFRFVYWPDRDQLWRTMPQCFQYAFGKKTTVVIDCFEVFIERPSNLLARAQTFSSYKHHNTIKILVGITPQGTISYVSEAWGGRVSDKFLTENCGFLDKLSPGDMVMADRGFTITESVGLKHAKLVIPAFTKGKSQLDPVDVEQTRGIANVRIHVERVIGLLRRKYTILEGTLPTDFLICNHENSDRCTALVDHMIRVCAALVNFCPPIVPFD</sequence>
<evidence type="ECO:0000256" key="2">
    <source>
        <dbReference type="ARBA" id="ARBA00022723"/>
    </source>
</evidence>
<feature type="repeat" description="TPR" evidence="3">
    <location>
        <begin position="879"/>
        <end position="912"/>
    </location>
</feature>
<dbReference type="InterPro" id="IPR011990">
    <property type="entry name" value="TPR-like_helical_dom_sf"/>
</dbReference>
<reference evidence="9" key="1">
    <citation type="journal article" date="2017" name="bioRxiv">
        <title>Comparative analysis of the genomes of Stylophora pistillata and Acropora digitifera provides evidence for extensive differences between species of corals.</title>
        <authorList>
            <person name="Voolstra C.R."/>
            <person name="Li Y."/>
            <person name="Liew Y.J."/>
            <person name="Baumgarten S."/>
            <person name="Zoccola D."/>
            <person name="Flot J.-F."/>
            <person name="Tambutte S."/>
            <person name="Allemand D."/>
            <person name="Aranda M."/>
        </authorList>
    </citation>
    <scope>NUCLEOTIDE SEQUENCE [LARGE SCALE GENOMIC DNA]</scope>
</reference>
<proteinExistence type="predicted"/>
<feature type="repeat" description="TPR" evidence="3">
    <location>
        <begin position="795"/>
        <end position="828"/>
    </location>
</feature>
<dbReference type="Proteomes" id="UP000225706">
    <property type="component" value="Unassembled WGS sequence"/>
</dbReference>
<evidence type="ECO:0000256" key="5">
    <source>
        <dbReference type="SAM" id="MobiDB-lite"/>
    </source>
</evidence>
<keyword evidence="3" id="KW-0802">TPR repeat</keyword>
<dbReference type="Gene3D" id="3.40.50.300">
    <property type="entry name" value="P-loop containing nucleotide triphosphate hydrolases"/>
    <property type="match status" value="1"/>
</dbReference>
<evidence type="ECO:0000256" key="3">
    <source>
        <dbReference type="PROSITE-ProRule" id="PRU00339"/>
    </source>
</evidence>
<keyword evidence="4" id="KW-0175">Coiled coil</keyword>
<dbReference type="InterPro" id="IPR027806">
    <property type="entry name" value="HARBI1_dom"/>
</dbReference>
<dbReference type="PROSITE" id="PS50005">
    <property type="entry name" value="TPR"/>
    <property type="match status" value="5"/>
</dbReference>
<dbReference type="OrthoDB" id="5973146at2759"/>
<organism evidence="8 9">
    <name type="scientific">Stylophora pistillata</name>
    <name type="common">Smooth cauliflower coral</name>
    <dbReference type="NCBI Taxonomy" id="50429"/>
    <lineage>
        <taxon>Eukaryota</taxon>
        <taxon>Metazoa</taxon>
        <taxon>Cnidaria</taxon>
        <taxon>Anthozoa</taxon>
        <taxon>Hexacorallia</taxon>
        <taxon>Scleractinia</taxon>
        <taxon>Astrocoeniina</taxon>
        <taxon>Pocilloporidae</taxon>
        <taxon>Stylophora</taxon>
    </lineage>
</organism>
<feature type="domain" description="DDE Tnp4" evidence="6">
    <location>
        <begin position="1311"/>
        <end position="1482"/>
    </location>
</feature>
<dbReference type="Pfam" id="PF13424">
    <property type="entry name" value="TPR_12"/>
    <property type="match status" value="3"/>
</dbReference>
<comment type="caution">
    <text evidence="8">The sequence shown here is derived from an EMBL/GenBank/DDBJ whole genome shotgun (WGS) entry which is preliminary data.</text>
</comment>
<dbReference type="Gene3D" id="1.25.40.10">
    <property type="entry name" value="Tetratricopeptide repeat domain"/>
    <property type="match status" value="2"/>
</dbReference>
<dbReference type="SUPFAM" id="SSF48452">
    <property type="entry name" value="TPR-like"/>
    <property type="match status" value="2"/>
</dbReference>
<dbReference type="InterPro" id="IPR019734">
    <property type="entry name" value="TPR_rpt"/>
</dbReference>
<evidence type="ECO:0000259" key="7">
    <source>
        <dbReference type="Pfam" id="PF13613"/>
    </source>
</evidence>
<evidence type="ECO:0000313" key="9">
    <source>
        <dbReference type="Proteomes" id="UP000225706"/>
    </source>
</evidence>
<dbReference type="InterPro" id="IPR027805">
    <property type="entry name" value="Transposase_HTH_dom"/>
</dbReference>
<accession>A0A2B4SCZ2</accession>
<dbReference type="GO" id="GO:0046872">
    <property type="term" value="F:metal ion binding"/>
    <property type="evidence" value="ECO:0007669"/>
    <property type="project" value="UniProtKB-KW"/>
</dbReference>